<reference evidence="2" key="1">
    <citation type="journal article" date="2012" name="PLoS Genet.">
        <title>Comparative analysis of the genomes of two field isolates of the rice blast fungus Magnaporthe oryzae.</title>
        <authorList>
            <person name="Xue M."/>
            <person name="Yang J."/>
            <person name="Li Z."/>
            <person name="Hu S."/>
            <person name="Yao N."/>
            <person name="Dean R.A."/>
            <person name="Zhao W."/>
            <person name="Shen M."/>
            <person name="Zhang H."/>
            <person name="Li C."/>
            <person name="Liu L."/>
            <person name="Cao L."/>
            <person name="Xu X."/>
            <person name="Xing Y."/>
            <person name="Hsiang T."/>
            <person name="Zhang Z."/>
            <person name="Xu J.R."/>
            <person name="Peng Y.L."/>
        </authorList>
    </citation>
    <scope>NUCLEOTIDE SEQUENCE</scope>
    <source>
        <strain evidence="2">Y34</strain>
    </source>
</reference>
<evidence type="ECO:0000313" key="2">
    <source>
        <dbReference type="EMBL" id="ELQ36730.1"/>
    </source>
</evidence>
<dbReference type="EMBL" id="JH793088">
    <property type="protein sequence ID" value="ELQ36730.1"/>
    <property type="molecule type" value="Genomic_DNA"/>
</dbReference>
<sequence length="238" mass="27415">MSMDCCRKASDKKGSLVTTWGHDQRNDELLRPLVAREFMKRKELRSRTGREATEKGKRRWRRGTPNSEQGLETPRRSCKYCRKCRGRWDSGKFRPLVHVMYWNWICFAECNAEKKCIRMPDSVIFFFSLLKQKDLAAWRTSSCIPPGGVASGAEVDILGAVATPDWASNGPVPTKKNKRLSGQGPGGNRILSQRPNTKKRVAQDEPRYCPKRPSKRPPLIHIKAKRTWQQAGLEFWWI</sequence>
<gene>
    <name evidence="2" type="ORF">OOU_Y34scaffold00641g14</name>
</gene>
<dbReference type="Proteomes" id="UP000011086">
    <property type="component" value="Unassembled WGS sequence"/>
</dbReference>
<feature type="region of interest" description="Disordered" evidence="1">
    <location>
        <begin position="168"/>
        <end position="216"/>
    </location>
</feature>
<protein>
    <submittedName>
        <fullName evidence="2">Uncharacterized protein</fullName>
    </submittedName>
</protein>
<accession>A0AA97NUS8</accession>
<feature type="compositionally biased region" description="Basic and acidic residues" evidence="1">
    <location>
        <begin position="45"/>
        <end position="55"/>
    </location>
</feature>
<evidence type="ECO:0000256" key="1">
    <source>
        <dbReference type="SAM" id="MobiDB-lite"/>
    </source>
</evidence>
<feature type="region of interest" description="Disordered" evidence="1">
    <location>
        <begin position="45"/>
        <end position="73"/>
    </location>
</feature>
<name>A0AA97NUS8_PYRO3</name>
<organism evidence="2">
    <name type="scientific">Pyricularia oryzae (strain Y34)</name>
    <name type="common">Rice blast fungus</name>
    <name type="synonym">Magnaporthe oryzae</name>
    <dbReference type="NCBI Taxonomy" id="1143189"/>
    <lineage>
        <taxon>Eukaryota</taxon>
        <taxon>Fungi</taxon>
        <taxon>Dikarya</taxon>
        <taxon>Ascomycota</taxon>
        <taxon>Pezizomycotina</taxon>
        <taxon>Sordariomycetes</taxon>
        <taxon>Sordariomycetidae</taxon>
        <taxon>Magnaporthales</taxon>
        <taxon>Pyriculariaceae</taxon>
        <taxon>Pyricularia</taxon>
    </lineage>
</organism>
<proteinExistence type="predicted"/>
<dbReference type="AlphaFoldDB" id="A0AA97NUS8"/>